<keyword evidence="6 13" id="KW-0472">Membrane</keyword>
<dbReference type="eggNOG" id="COG0760">
    <property type="taxonomic scope" value="Bacteria"/>
</dbReference>
<dbReference type="Pfam" id="PF13624">
    <property type="entry name" value="SurA_N_3"/>
    <property type="match status" value="1"/>
</dbReference>
<keyword evidence="11" id="KW-0697">Rotamase</keyword>
<dbReference type="GO" id="GO:0005886">
    <property type="term" value="C:plasma membrane"/>
    <property type="evidence" value="ECO:0007669"/>
    <property type="project" value="UniProtKB-SubCell"/>
</dbReference>
<evidence type="ECO:0000259" key="14">
    <source>
        <dbReference type="PROSITE" id="PS50198"/>
    </source>
</evidence>
<dbReference type="HOGENOM" id="CLU_023843_1_2_4"/>
<dbReference type="AlphaFoldDB" id="Q0AI98"/>
<dbReference type="KEGG" id="net:Neut_0662"/>
<dbReference type="InterPro" id="IPR052029">
    <property type="entry name" value="PpiD_chaperone"/>
</dbReference>
<dbReference type="InterPro" id="IPR000297">
    <property type="entry name" value="PPIase_PpiC"/>
</dbReference>
<keyword evidence="5 13" id="KW-1133">Transmembrane helix</keyword>
<dbReference type="RefSeq" id="WP_011633775.1">
    <property type="nucleotide sequence ID" value="NC_008344.1"/>
</dbReference>
<keyword evidence="12" id="KW-0175">Coiled coil</keyword>
<keyword evidence="7" id="KW-0143">Chaperone</keyword>
<dbReference type="SUPFAM" id="SSF109998">
    <property type="entry name" value="Triger factor/SurA peptide-binding domain-like"/>
    <property type="match status" value="1"/>
</dbReference>
<dbReference type="Pfam" id="PF00639">
    <property type="entry name" value="Rotamase"/>
    <property type="match status" value="1"/>
</dbReference>
<gene>
    <name evidence="15" type="ordered locus">Neut_0662</name>
</gene>
<evidence type="ECO:0000313" key="16">
    <source>
        <dbReference type="Proteomes" id="UP000001966"/>
    </source>
</evidence>
<evidence type="ECO:0000256" key="12">
    <source>
        <dbReference type="SAM" id="Coils"/>
    </source>
</evidence>
<evidence type="ECO:0000256" key="8">
    <source>
        <dbReference type="ARBA" id="ARBA00038408"/>
    </source>
</evidence>
<evidence type="ECO:0000256" key="10">
    <source>
        <dbReference type="ARBA" id="ARBA00042775"/>
    </source>
</evidence>
<comment type="subcellular location">
    <subcellularLocation>
        <location evidence="1">Cell inner membrane</location>
        <topology evidence="1">Single-pass type II membrane protein</topology>
        <orientation evidence="1">Periplasmic side</orientation>
    </subcellularLocation>
</comment>
<protein>
    <recommendedName>
        <fullName evidence="9">Periplasmic chaperone PpiD</fullName>
    </recommendedName>
    <alternativeName>
        <fullName evidence="10">Periplasmic folding chaperone</fullName>
    </alternativeName>
</protein>
<dbReference type="Gene3D" id="1.10.4030.10">
    <property type="entry name" value="Porin chaperone SurA, peptide-binding domain"/>
    <property type="match status" value="1"/>
</dbReference>
<dbReference type="Gene3D" id="3.10.50.40">
    <property type="match status" value="1"/>
</dbReference>
<dbReference type="PANTHER" id="PTHR47529:SF1">
    <property type="entry name" value="PERIPLASMIC CHAPERONE PPID"/>
    <property type="match status" value="1"/>
</dbReference>
<dbReference type="GO" id="GO:0003755">
    <property type="term" value="F:peptidyl-prolyl cis-trans isomerase activity"/>
    <property type="evidence" value="ECO:0007669"/>
    <property type="project" value="UniProtKB-KW"/>
</dbReference>
<dbReference type="OrthoDB" id="9812372at2"/>
<dbReference type="InterPro" id="IPR027304">
    <property type="entry name" value="Trigger_fact/SurA_dom_sf"/>
</dbReference>
<dbReference type="Proteomes" id="UP000001966">
    <property type="component" value="Chromosome"/>
</dbReference>
<keyword evidence="11 15" id="KW-0413">Isomerase</keyword>
<evidence type="ECO:0000313" key="15">
    <source>
        <dbReference type="EMBL" id="ABI58934.1"/>
    </source>
</evidence>
<reference evidence="15 16" key="1">
    <citation type="journal article" date="2007" name="Environ. Microbiol.">
        <title>Whole-genome analysis of the ammonia-oxidizing bacterium, Nitrosomonas eutropha C91: implications for niche adaptation.</title>
        <authorList>
            <person name="Stein L.Y."/>
            <person name="Arp D.J."/>
            <person name="Berube P.M."/>
            <person name="Chain P.S."/>
            <person name="Hauser L."/>
            <person name="Jetten M.S."/>
            <person name="Klotz M.G."/>
            <person name="Larimer F.W."/>
            <person name="Norton J.M."/>
            <person name="Op den Camp H.J.M."/>
            <person name="Shin M."/>
            <person name="Wei X."/>
        </authorList>
    </citation>
    <scope>NUCLEOTIDE SEQUENCE [LARGE SCALE GENOMIC DNA]</scope>
    <source>
        <strain evidence="16">DSM 101675 / C91 / Nm57</strain>
    </source>
</reference>
<evidence type="ECO:0000256" key="9">
    <source>
        <dbReference type="ARBA" id="ARBA00040743"/>
    </source>
</evidence>
<dbReference type="PROSITE" id="PS50198">
    <property type="entry name" value="PPIC_PPIASE_2"/>
    <property type="match status" value="1"/>
</dbReference>
<organism evidence="15 16">
    <name type="scientific">Nitrosomonas eutropha (strain DSM 101675 / C91 / Nm57)</name>
    <dbReference type="NCBI Taxonomy" id="335283"/>
    <lineage>
        <taxon>Bacteria</taxon>
        <taxon>Pseudomonadati</taxon>
        <taxon>Pseudomonadota</taxon>
        <taxon>Betaproteobacteria</taxon>
        <taxon>Nitrosomonadales</taxon>
        <taxon>Nitrosomonadaceae</taxon>
        <taxon>Nitrosomonas</taxon>
    </lineage>
</organism>
<proteinExistence type="inferred from homology"/>
<feature type="coiled-coil region" evidence="12">
    <location>
        <begin position="43"/>
        <end position="70"/>
    </location>
</feature>
<accession>Q0AI98</accession>
<comment type="similarity">
    <text evidence="8">Belongs to the PpiD chaperone family.</text>
</comment>
<evidence type="ECO:0000256" key="4">
    <source>
        <dbReference type="ARBA" id="ARBA00022692"/>
    </source>
</evidence>
<evidence type="ECO:0000256" key="3">
    <source>
        <dbReference type="ARBA" id="ARBA00022519"/>
    </source>
</evidence>
<dbReference type="PANTHER" id="PTHR47529">
    <property type="entry name" value="PEPTIDYL-PROLYL CIS-TRANS ISOMERASE D"/>
    <property type="match status" value="1"/>
</dbReference>
<dbReference type="STRING" id="335283.Neut_0662"/>
<feature type="transmembrane region" description="Helical" evidence="13">
    <location>
        <begin position="12"/>
        <end position="28"/>
    </location>
</feature>
<dbReference type="SUPFAM" id="SSF54534">
    <property type="entry name" value="FKBP-like"/>
    <property type="match status" value="1"/>
</dbReference>
<evidence type="ECO:0000256" key="1">
    <source>
        <dbReference type="ARBA" id="ARBA00004382"/>
    </source>
</evidence>
<evidence type="ECO:0000256" key="7">
    <source>
        <dbReference type="ARBA" id="ARBA00023186"/>
    </source>
</evidence>
<feature type="domain" description="PpiC" evidence="14">
    <location>
        <begin position="263"/>
        <end position="366"/>
    </location>
</feature>
<evidence type="ECO:0000256" key="5">
    <source>
        <dbReference type="ARBA" id="ARBA00022989"/>
    </source>
</evidence>
<keyword evidence="4 13" id="KW-0812">Transmembrane</keyword>
<keyword evidence="2" id="KW-1003">Cell membrane</keyword>
<keyword evidence="3" id="KW-0997">Cell inner membrane</keyword>
<evidence type="ECO:0000256" key="13">
    <source>
        <dbReference type="SAM" id="Phobius"/>
    </source>
</evidence>
<evidence type="ECO:0000256" key="11">
    <source>
        <dbReference type="PROSITE-ProRule" id="PRU00278"/>
    </source>
</evidence>
<sequence>MFDFVNQKKTIVQIVLFIALLPFLFWGLESYQGMGSASDVASVDGEEISRQEYEQALRNQQENLRNMLGENFDASLLDSPQMRMAVLENLIQQKLLRHEAGRVGLAVLDSRLTAEIQNIALFHEDDKFSYERYRELLQRQGMSPAMFEARLAGDLMRQQLLEGITGSVIVSKTVADRIASLSETKYEINRVTINPEQYINQAEPDEAAIQSYYDSHRQDFTLPERVRIEYVVLSLEELAKQEQISDEEIKKYFDEHQDEFGRVEERRASHILLTVPVDATEEQKAAIKAKAEQILEQVKQDPDKFPELAKELSEDPGSAKAGGDLGFFARGLMVKAFEDTAFEMQLDEIRGPVETPFGFHIIRLTAVKDANVAKFDEVKEGIRQTLQRQKAADRFGELSEDFSNIVYEQSDTLQPVAQMFNLSVQQSDWIDRNSKEPSVIANERMLQAIFSEGAIRDHYNTEAIEVAPDTFVSARVLEHRPASVQSIGLVKDKIIELLKQQIAAATAEEEGKQKLAKLQAGETDESLEWGEPVEISYTQKRGSDEEMLHALFQTDVEKLPAYTGVKTKKGGFDLIRINQVKVPAAESGSSQYTMLINQLQQVHGQEELNAYLAGLRQRYEVKIKPVEEND</sequence>
<name>Q0AI98_NITEC</name>
<dbReference type="InterPro" id="IPR046357">
    <property type="entry name" value="PPIase_dom_sf"/>
</dbReference>
<evidence type="ECO:0000256" key="2">
    <source>
        <dbReference type="ARBA" id="ARBA00022475"/>
    </source>
</evidence>
<evidence type="ECO:0000256" key="6">
    <source>
        <dbReference type="ARBA" id="ARBA00023136"/>
    </source>
</evidence>
<dbReference type="EMBL" id="CP000450">
    <property type="protein sequence ID" value="ABI58934.1"/>
    <property type="molecule type" value="Genomic_DNA"/>
</dbReference>